<protein>
    <submittedName>
        <fullName evidence="2">Uncharacterized protein</fullName>
    </submittedName>
</protein>
<dbReference type="Proteomes" id="UP000295500">
    <property type="component" value="Unassembled WGS sequence"/>
</dbReference>
<dbReference type="AlphaFoldDB" id="A0A4R6Q9W3"/>
<evidence type="ECO:0000313" key="3">
    <source>
        <dbReference type="Proteomes" id="UP000295500"/>
    </source>
</evidence>
<dbReference type="EMBL" id="SNXO01000004">
    <property type="protein sequence ID" value="TDP59121.1"/>
    <property type="molecule type" value="Genomic_DNA"/>
</dbReference>
<dbReference type="RefSeq" id="WP_133527724.1">
    <property type="nucleotide sequence ID" value="NZ_SNXO01000004.1"/>
</dbReference>
<keyword evidence="3" id="KW-1185">Reference proteome</keyword>
<accession>A0A4R6Q9W3</accession>
<feature type="region of interest" description="Disordered" evidence="1">
    <location>
        <begin position="74"/>
        <end position="110"/>
    </location>
</feature>
<evidence type="ECO:0000256" key="1">
    <source>
        <dbReference type="SAM" id="MobiDB-lite"/>
    </source>
</evidence>
<proteinExistence type="predicted"/>
<sequence>MDEKDPGFFGFGFDFNNDGNLDDGERINDTAQFMDTFGSSDEENEDEDDDGGVGRPWTDADFRFKAPIDIRKIAAEEEAKKNPGKKPDSTSDPDDIFGGIFKDLDEKLKK</sequence>
<name>A0A4R6Q9W3_9FIRM</name>
<feature type="compositionally biased region" description="Basic and acidic residues" evidence="1">
    <location>
        <begin position="74"/>
        <end position="89"/>
    </location>
</feature>
<feature type="region of interest" description="Disordered" evidence="1">
    <location>
        <begin position="34"/>
        <end position="59"/>
    </location>
</feature>
<evidence type="ECO:0000313" key="2">
    <source>
        <dbReference type="EMBL" id="TDP59121.1"/>
    </source>
</evidence>
<comment type="caution">
    <text evidence="2">The sequence shown here is derived from an EMBL/GenBank/DDBJ whole genome shotgun (WGS) entry which is preliminary data.</text>
</comment>
<organism evidence="2 3">
    <name type="scientific">Aminicella lysinilytica</name>
    <dbReference type="NCBI Taxonomy" id="433323"/>
    <lineage>
        <taxon>Bacteria</taxon>
        <taxon>Bacillati</taxon>
        <taxon>Bacillota</taxon>
        <taxon>Clostridia</taxon>
        <taxon>Peptostreptococcales</taxon>
        <taxon>Anaerovoracaceae</taxon>
        <taxon>Aminicella</taxon>
    </lineage>
</organism>
<feature type="compositionally biased region" description="Acidic residues" evidence="1">
    <location>
        <begin position="40"/>
        <end position="51"/>
    </location>
</feature>
<gene>
    <name evidence="2" type="ORF">EV211_10454</name>
</gene>
<reference evidence="2 3" key="1">
    <citation type="submission" date="2019-03" db="EMBL/GenBank/DDBJ databases">
        <title>Genomic Encyclopedia of Type Strains, Phase IV (KMG-IV): sequencing the most valuable type-strain genomes for metagenomic binning, comparative biology and taxonomic classification.</title>
        <authorList>
            <person name="Goeker M."/>
        </authorList>
    </citation>
    <scope>NUCLEOTIDE SEQUENCE [LARGE SCALE GENOMIC DNA]</scope>
    <source>
        <strain evidence="2 3">DSM 28287</strain>
    </source>
</reference>